<dbReference type="Proteomes" id="UP000014227">
    <property type="component" value="Chromosome I"/>
</dbReference>
<organism evidence="2 3">
    <name type="scientific">Chthonomonas calidirosea (strain DSM 23976 / ICMP 18418 / T49)</name>
    <dbReference type="NCBI Taxonomy" id="1303518"/>
    <lineage>
        <taxon>Bacteria</taxon>
        <taxon>Bacillati</taxon>
        <taxon>Armatimonadota</taxon>
        <taxon>Chthonomonadia</taxon>
        <taxon>Chthonomonadales</taxon>
        <taxon>Chthonomonadaceae</taxon>
        <taxon>Chthonomonas</taxon>
    </lineage>
</organism>
<dbReference type="OrthoDB" id="248489at2"/>
<reference evidence="3" key="1">
    <citation type="submission" date="2013-03" db="EMBL/GenBank/DDBJ databases">
        <title>Genome sequence of Chthonomonas calidirosea, the first sequenced genome from the Armatimonadetes phylum (formally candidate division OP10).</title>
        <authorList>
            <person name="Lee K.C.Y."/>
            <person name="Morgan X.C."/>
            <person name="Dunfield P.F."/>
            <person name="Tamas I."/>
            <person name="Houghton K.M."/>
            <person name="Vyssotski M."/>
            <person name="Ryan J.L.J."/>
            <person name="Lagutin K."/>
            <person name="McDonald I.R."/>
            <person name="Stott M.B."/>
        </authorList>
    </citation>
    <scope>NUCLEOTIDE SEQUENCE [LARGE SCALE GENOMIC DNA]</scope>
    <source>
        <strain evidence="3">DSM 23976 / ICMP 18418 / T49</strain>
    </source>
</reference>
<gene>
    <name evidence="2" type="ORF">CCALI_00286</name>
</gene>
<name>S0EWM1_CHTCT</name>
<evidence type="ECO:0000313" key="2">
    <source>
        <dbReference type="EMBL" id="CCW34123.1"/>
    </source>
</evidence>
<dbReference type="Gene3D" id="3.40.630.30">
    <property type="match status" value="1"/>
</dbReference>
<evidence type="ECO:0000259" key="1">
    <source>
        <dbReference type="PROSITE" id="PS51186"/>
    </source>
</evidence>
<dbReference type="AlphaFoldDB" id="S0EWM1"/>
<dbReference type="RefSeq" id="WP_016481686.1">
    <property type="nucleotide sequence ID" value="NC_021487.1"/>
</dbReference>
<dbReference type="STRING" id="454171.CP488_00871"/>
<keyword evidence="2" id="KW-0808">Transferase</keyword>
<dbReference type="Pfam" id="PF08445">
    <property type="entry name" value="FR47"/>
    <property type="match status" value="1"/>
</dbReference>
<feature type="domain" description="N-acetyltransferase" evidence="1">
    <location>
        <begin position="139"/>
        <end position="276"/>
    </location>
</feature>
<keyword evidence="3" id="KW-1185">Reference proteome</keyword>
<dbReference type="eggNOG" id="COG3393">
    <property type="taxonomic scope" value="Bacteria"/>
</dbReference>
<dbReference type="HOGENOM" id="CLU_087533_0_0_0"/>
<dbReference type="EMBL" id="HF951689">
    <property type="protein sequence ID" value="CCW34123.1"/>
    <property type="molecule type" value="Genomic_DNA"/>
</dbReference>
<dbReference type="InterPro" id="IPR013653">
    <property type="entry name" value="GCN5-like_dom"/>
</dbReference>
<proteinExistence type="predicted"/>
<accession>S0EWM1</accession>
<dbReference type="PROSITE" id="PS51186">
    <property type="entry name" value="GNAT"/>
    <property type="match status" value="1"/>
</dbReference>
<dbReference type="InterPro" id="IPR016181">
    <property type="entry name" value="Acyl_CoA_acyltransferase"/>
</dbReference>
<dbReference type="GO" id="GO:0016747">
    <property type="term" value="F:acyltransferase activity, transferring groups other than amino-acyl groups"/>
    <property type="evidence" value="ECO:0007669"/>
    <property type="project" value="InterPro"/>
</dbReference>
<protein>
    <submittedName>
        <fullName evidence="2">Predicted acetyltransferase</fullName>
    </submittedName>
</protein>
<dbReference type="InterPro" id="IPR000182">
    <property type="entry name" value="GNAT_dom"/>
</dbReference>
<dbReference type="PATRIC" id="fig|1303518.3.peg.290"/>
<dbReference type="InParanoid" id="S0EWM1"/>
<evidence type="ECO:0000313" key="3">
    <source>
        <dbReference type="Proteomes" id="UP000014227"/>
    </source>
</evidence>
<dbReference type="KEGG" id="ccz:CCALI_00286"/>
<dbReference type="SUPFAM" id="SSF55729">
    <property type="entry name" value="Acyl-CoA N-acyltransferases (Nat)"/>
    <property type="match status" value="1"/>
</dbReference>
<sequence length="281" mass="30837">MAREASALQVRPLVAADAEACARLFDTDVNRFLTSRVNLEVYGYQNGALPSWGAFDEGRLEGVLFRYANMVVVVDRDGRTAASFASIIDGQEGLLGARGSLETIYGLRAALRRYRVVGLEVSPFMRLDSPPQCEESLLRLARRATIADLDKLADLYAGAGNMYRSRPNVMSKLSSGRVFVVEEQMGQPSATRIVSCALLNVESQHVGLIGGVYTRPESRGHGYAAACTAALALDLQKDGKLPCLFYENPVAGRLYRRLGFREVSMWGLLYLEDTQEASGRK</sequence>